<dbReference type="Proteomes" id="UP001501570">
    <property type="component" value="Unassembled WGS sequence"/>
</dbReference>
<protein>
    <recommendedName>
        <fullName evidence="4">O-antigen ligase</fullName>
    </recommendedName>
</protein>
<evidence type="ECO:0000256" key="1">
    <source>
        <dbReference type="SAM" id="Phobius"/>
    </source>
</evidence>
<keyword evidence="1" id="KW-0812">Transmembrane</keyword>
<name>A0ABP9RKT7_9ACTN</name>
<feature type="transmembrane region" description="Helical" evidence="1">
    <location>
        <begin position="388"/>
        <end position="407"/>
    </location>
</feature>
<feature type="transmembrane region" description="Helical" evidence="1">
    <location>
        <begin position="264"/>
        <end position="283"/>
    </location>
</feature>
<keyword evidence="1" id="KW-0472">Membrane</keyword>
<feature type="transmembrane region" description="Helical" evidence="1">
    <location>
        <begin position="69"/>
        <end position="89"/>
    </location>
</feature>
<feature type="transmembrane region" description="Helical" evidence="1">
    <location>
        <begin position="18"/>
        <end position="39"/>
    </location>
</feature>
<evidence type="ECO:0000313" key="3">
    <source>
        <dbReference type="Proteomes" id="UP001501570"/>
    </source>
</evidence>
<feature type="transmembrane region" description="Helical" evidence="1">
    <location>
        <begin position="223"/>
        <end position="252"/>
    </location>
</feature>
<proteinExistence type="predicted"/>
<organism evidence="2 3">
    <name type="scientific">Rugosimonospora acidiphila</name>
    <dbReference type="NCBI Taxonomy" id="556531"/>
    <lineage>
        <taxon>Bacteria</taxon>
        <taxon>Bacillati</taxon>
        <taxon>Actinomycetota</taxon>
        <taxon>Actinomycetes</taxon>
        <taxon>Micromonosporales</taxon>
        <taxon>Micromonosporaceae</taxon>
        <taxon>Rugosimonospora</taxon>
    </lineage>
</organism>
<accession>A0ABP9RKT7</accession>
<keyword evidence="1" id="KW-1133">Transmembrane helix</keyword>
<comment type="caution">
    <text evidence="2">The sequence shown here is derived from an EMBL/GenBank/DDBJ whole genome shotgun (WGS) entry which is preliminary data.</text>
</comment>
<reference evidence="3" key="1">
    <citation type="journal article" date="2019" name="Int. J. Syst. Evol. Microbiol.">
        <title>The Global Catalogue of Microorganisms (GCM) 10K type strain sequencing project: providing services to taxonomists for standard genome sequencing and annotation.</title>
        <authorList>
            <consortium name="The Broad Institute Genomics Platform"/>
            <consortium name="The Broad Institute Genome Sequencing Center for Infectious Disease"/>
            <person name="Wu L."/>
            <person name="Ma J."/>
        </authorList>
    </citation>
    <scope>NUCLEOTIDE SEQUENCE [LARGE SCALE GENOMIC DNA]</scope>
    <source>
        <strain evidence="3">JCM 18304</strain>
    </source>
</reference>
<feature type="transmembrane region" description="Helical" evidence="1">
    <location>
        <begin position="109"/>
        <end position="128"/>
    </location>
</feature>
<dbReference type="EMBL" id="BAABJQ010000003">
    <property type="protein sequence ID" value="GAA5179733.1"/>
    <property type="molecule type" value="Genomic_DNA"/>
</dbReference>
<feature type="transmembrane region" description="Helical" evidence="1">
    <location>
        <begin position="135"/>
        <end position="153"/>
    </location>
</feature>
<gene>
    <name evidence="2" type="ORF">GCM10023322_10450</name>
</gene>
<feature type="transmembrane region" description="Helical" evidence="1">
    <location>
        <begin position="413"/>
        <end position="431"/>
    </location>
</feature>
<feature type="transmembrane region" description="Helical" evidence="1">
    <location>
        <begin position="352"/>
        <end position="376"/>
    </location>
</feature>
<evidence type="ECO:0000313" key="2">
    <source>
        <dbReference type="EMBL" id="GAA5179733.1"/>
    </source>
</evidence>
<keyword evidence="3" id="KW-1185">Reference proteome</keyword>
<sequence length="459" mass="47320">MDSTQDHDGAVPARRGRIALLAGCAMAVAAFGPYTSVAGVRTEQVVVYGVGAAALLSTRWTGMRLSRAAVLVATLLAGEIVIAVVGTLVPVVDLSPYVVGSVLPGLDNLILPLVVLASVWTLLAAGADRDRLLRVACRVVVLAMCANTVVAYLSQLHDLTPLLARFWDNTVDAGDASTGTVAGNAAQLGRFTGVFNQPAEAGEMYSIALLAAIYLYRAKSVRLVLAGLLLGIGGVLTISKVFLLVGLPIAVWQLLRVSTQRGRRLTLLATGIFAVAALAESGIGPDWIGGGFLDRLLHPGDSSGLLDLYTGGRIGGVSSLHLVSDAVLHNSPWFGYGAGGLAAPYDNGWIEALAVAGLFGVALYTGILLVLAAGWLRRHALMSEAQARLAGGLIVLAAGASVGLPALTANRVATVMWLLLALVLLSEPLAVPRAVPVEREVPVPVEPAGVRSGVGAHAA</sequence>
<evidence type="ECO:0008006" key="4">
    <source>
        <dbReference type="Google" id="ProtNLM"/>
    </source>
</evidence>